<protein>
    <submittedName>
        <fullName evidence="1">Uncharacterized protein</fullName>
    </submittedName>
</protein>
<sequence>MDKDNKRPLTLHEKWILDGEAIKNAAPGKYDEGLSDEEFQDFSNRLEKLKSDREKKGYE</sequence>
<dbReference type="EMBL" id="CP128355">
    <property type="protein sequence ID" value="XAF70061.1"/>
    <property type="molecule type" value="Genomic_DNA"/>
</dbReference>
<keyword evidence="2" id="KW-1185">Reference proteome</keyword>
<proteinExistence type="predicted"/>
<reference evidence="1 2" key="1">
    <citation type="journal article" date="2024" name="Pathogens">
        <title>Staphylococcus hsinchuensis sp. nov., Isolated from Soymilk.</title>
        <authorList>
            <person name="Wang Y.T."/>
            <person name="Lin Y.C."/>
            <person name="Hsieh Y.H."/>
            <person name="Lin Y.T."/>
            <person name="Hamada M."/>
            <person name="Chen C.C."/>
            <person name="Liou J.S."/>
            <person name="Lee A.Y."/>
            <person name="Zhang W.L."/>
            <person name="Chen Y.T."/>
            <person name="Huang C.H."/>
        </authorList>
    </citation>
    <scope>NUCLEOTIDE SEQUENCE [LARGE SCALE GENOMIC DNA]</scope>
    <source>
        <strain evidence="1 2">H164</strain>
    </source>
</reference>
<dbReference type="Proteomes" id="UP001436297">
    <property type="component" value="Chromosome"/>
</dbReference>
<accession>A0ABZ3EC98</accession>
<gene>
    <name evidence="1" type="ORF">QQM35_08265</name>
</gene>
<organism evidence="1 2">
    <name type="scientific">Staphylococcus hsinchuensis</name>
    <dbReference type="NCBI Taxonomy" id="3051183"/>
    <lineage>
        <taxon>Bacteria</taxon>
        <taxon>Bacillati</taxon>
        <taxon>Bacillota</taxon>
        <taxon>Bacilli</taxon>
        <taxon>Bacillales</taxon>
        <taxon>Staphylococcaceae</taxon>
        <taxon>Staphylococcus</taxon>
    </lineage>
</organism>
<name>A0ABZ3EC98_9STAP</name>
<dbReference type="RefSeq" id="WP_251516934.1">
    <property type="nucleotide sequence ID" value="NZ_CP128355.1"/>
</dbReference>
<evidence type="ECO:0000313" key="2">
    <source>
        <dbReference type="Proteomes" id="UP001436297"/>
    </source>
</evidence>
<evidence type="ECO:0000313" key="1">
    <source>
        <dbReference type="EMBL" id="XAF70061.1"/>
    </source>
</evidence>